<dbReference type="EnsemblProtists" id="EKX35558">
    <property type="protein sequence ID" value="EKX35558"/>
    <property type="gene ID" value="GUITHDRAFT_118265"/>
</dbReference>
<dbReference type="PaxDb" id="55529-EKX35558"/>
<dbReference type="EMBL" id="JH993088">
    <property type="protein sequence ID" value="EKX35558.1"/>
    <property type="molecule type" value="Genomic_DNA"/>
</dbReference>
<gene>
    <name evidence="1" type="ORF">GUITHDRAFT_118265</name>
</gene>
<dbReference type="GeneID" id="17292283"/>
<reference evidence="3" key="2">
    <citation type="submission" date="2012-11" db="EMBL/GenBank/DDBJ databases">
        <authorList>
            <person name="Kuo A."/>
            <person name="Curtis B.A."/>
            <person name="Tanifuji G."/>
            <person name="Burki F."/>
            <person name="Gruber A."/>
            <person name="Irimia M."/>
            <person name="Maruyama S."/>
            <person name="Arias M.C."/>
            <person name="Ball S.G."/>
            <person name="Gile G.H."/>
            <person name="Hirakawa Y."/>
            <person name="Hopkins J.F."/>
            <person name="Rensing S.A."/>
            <person name="Schmutz J."/>
            <person name="Symeonidi A."/>
            <person name="Elias M."/>
            <person name="Eveleigh R.J."/>
            <person name="Herman E.K."/>
            <person name="Klute M.J."/>
            <person name="Nakayama T."/>
            <person name="Obornik M."/>
            <person name="Reyes-Prieto A."/>
            <person name="Armbrust E.V."/>
            <person name="Aves S.J."/>
            <person name="Beiko R.G."/>
            <person name="Coutinho P."/>
            <person name="Dacks J.B."/>
            <person name="Durnford D.G."/>
            <person name="Fast N.M."/>
            <person name="Green B.R."/>
            <person name="Grisdale C."/>
            <person name="Hempe F."/>
            <person name="Henrissat B."/>
            <person name="Hoppner M.P."/>
            <person name="Ishida K.-I."/>
            <person name="Kim E."/>
            <person name="Koreny L."/>
            <person name="Kroth P.G."/>
            <person name="Liu Y."/>
            <person name="Malik S.-B."/>
            <person name="Maier U.G."/>
            <person name="McRose D."/>
            <person name="Mock T."/>
            <person name="Neilson J.A."/>
            <person name="Onodera N.T."/>
            <person name="Poole A.M."/>
            <person name="Pritham E.J."/>
            <person name="Richards T.A."/>
            <person name="Rocap G."/>
            <person name="Roy S.W."/>
            <person name="Sarai C."/>
            <person name="Schaack S."/>
            <person name="Shirato S."/>
            <person name="Slamovits C.H."/>
            <person name="Spencer D.F."/>
            <person name="Suzuki S."/>
            <person name="Worden A.Z."/>
            <person name="Zauner S."/>
            <person name="Barry K."/>
            <person name="Bell C."/>
            <person name="Bharti A.K."/>
            <person name="Crow J.A."/>
            <person name="Grimwood J."/>
            <person name="Kramer R."/>
            <person name="Lindquist E."/>
            <person name="Lucas S."/>
            <person name="Salamov A."/>
            <person name="McFadden G.I."/>
            <person name="Lane C.E."/>
            <person name="Keeling P.J."/>
            <person name="Gray M.W."/>
            <person name="Grigoriev I.V."/>
            <person name="Archibald J.M."/>
        </authorList>
    </citation>
    <scope>NUCLEOTIDE SEQUENCE</scope>
    <source>
        <strain evidence="3">CCMP2712</strain>
    </source>
</reference>
<dbReference type="KEGG" id="gtt:GUITHDRAFT_118265"/>
<name>L1IH46_GUITC</name>
<dbReference type="RefSeq" id="XP_005822538.1">
    <property type="nucleotide sequence ID" value="XM_005822481.1"/>
</dbReference>
<accession>L1IH46</accession>
<keyword evidence="3" id="KW-1185">Reference proteome</keyword>
<dbReference type="HOGENOM" id="CLU_932049_0_0_1"/>
<evidence type="ECO:0000313" key="3">
    <source>
        <dbReference type="Proteomes" id="UP000011087"/>
    </source>
</evidence>
<reference evidence="1 3" key="1">
    <citation type="journal article" date="2012" name="Nature">
        <title>Algal genomes reveal evolutionary mosaicism and the fate of nucleomorphs.</title>
        <authorList>
            <consortium name="DOE Joint Genome Institute"/>
            <person name="Curtis B.A."/>
            <person name="Tanifuji G."/>
            <person name="Burki F."/>
            <person name="Gruber A."/>
            <person name="Irimia M."/>
            <person name="Maruyama S."/>
            <person name="Arias M.C."/>
            <person name="Ball S.G."/>
            <person name="Gile G.H."/>
            <person name="Hirakawa Y."/>
            <person name="Hopkins J.F."/>
            <person name="Kuo A."/>
            <person name="Rensing S.A."/>
            <person name="Schmutz J."/>
            <person name="Symeonidi A."/>
            <person name="Elias M."/>
            <person name="Eveleigh R.J."/>
            <person name="Herman E.K."/>
            <person name="Klute M.J."/>
            <person name="Nakayama T."/>
            <person name="Obornik M."/>
            <person name="Reyes-Prieto A."/>
            <person name="Armbrust E.V."/>
            <person name="Aves S.J."/>
            <person name="Beiko R.G."/>
            <person name="Coutinho P."/>
            <person name="Dacks J.B."/>
            <person name="Durnford D.G."/>
            <person name="Fast N.M."/>
            <person name="Green B.R."/>
            <person name="Grisdale C.J."/>
            <person name="Hempel F."/>
            <person name="Henrissat B."/>
            <person name="Hoppner M.P."/>
            <person name="Ishida K."/>
            <person name="Kim E."/>
            <person name="Koreny L."/>
            <person name="Kroth P.G."/>
            <person name="Liu Y."/>
            <person name="Malik S.B."/>
            <person name="Maier U.G."/>
            <person name="McRose D."/>
            <person name="Mock T."/>
            <person name="Neilson J.A."/>
            <person name="Onodera N.T."/>
            <person name="Poole A.M."/>
            <person name="Pritham E.J."/>
            <person name="Richards T.A."/>
            <person name="Rocap G."/>
            <person name="Roy S.W."/>
            <person name="Sarai C."/>
            <person name="Schaack S."/>
            <person name="Shirato S."/>
            <person name="Slamovits C.H."/>
            <person name="Spencer D.F."/>
            <person name="Suzuki S."/>
            <person name="Worden A.Z."/>
            <person name="Zauner S."/>
            <person name="Barry K."/>
            <person name="Bell C."/>
            <person name="Bharti A.K."/>
            <person name="Crow J.A."/>
            <person name="Grimwood J."/>
            <person name="Kramer R."/>
            <person name="Lindquist E."/>
            <person name="Lucas S."/>
            <person name="Salamov A."/>
            <person name="McFadden G.I."/>
            <person name="Lane C.E."/>
            <person name="Keeling P.J."/>
            <person name="Gray M.W."/>
            <person name="Grigoriev I.V."/>
            <person name="Archibald J.M."/>
        </authorList>
    </citation>
    <scope>NUCLEOTIDE SEQUENCE</scope>
    <source>
        <strain evidence="1 3">CCMP2712</strain>
    </source>
</reference>
<organism evidence="1">
    <name type="scientific">Guillardia theta (strain CCMP2712)</name>
    <name type="common">Cryptophyte</name>
    <dbReference type="NCBI Taxonomy" id="905079"/>
    <lineage>
        <taxon>Eukaryota</taxon>
        <taxon>Cryptophyceae</taxon>
        <taxon>Pyrenomonadales</taxon>
        <taxon>Geminigeraceae</taxon>
        <taxon>Guillardia</taxon>
    </lineage>
</organism>
<dbReference type="AlphaFoldDB" id="L1IH46"/>
<evidence type="ECO:0000313" key="2">
    <source>
        <dbReference type="EnsemblProtists" id="EKX35558"/>
    </source>
</evidence>
<proteinExistence type="predicted"/>
<protein>
    <submittedName>
        <fullName evidence="1 2">Uncharacterized protein</fullName>
    </submittedName>
</protein>
<reference evidence="2" key="3">
    <citation type="submission" date="2015-06" db="UniProtKB">
        <authorList>
            <consortium name="EnsemblProtists"/>
        </authorList>
    </citation>
    <scope>IDENTIFICATION</scope>
</reference>
<sequence length="299" mass="33615">MLWSKIAMAPHFSYMSSALSLTPSVRLEGSYKTSTGSIIDRYIVPQRGVIPVRSVIPEVQQYQVHGTATVPEVKQVQVPRQRMVQVKETVMVPQTRIKMVPETVMTTQQVTTQKPVRTVQTMQRTVNKVVEGQKIVESQQVLEYERPKLIQGRFLGVKQTTPQEVDLRWTTEYYQQESHRQQAVTSSVPSVSYVQSPSRVQYVTRPAVTQYMTQSTMPYGMVQSAPYGTQQLLASSSPPIAQNGDYGFQYGSQMPYQQMPDEHSVGPGSSSMYGTVPGYSSFDNKPPAFQYTDEHIADA</sequence>
<evidence type="ECO:0000313" key="1">
    <source>
        <dbReference type="EMBL" id="EKX35558.1"/>
    </source>
</evidence>
<dbReference type="Proteomes" id="UP000011087">
    <property type="component" value="Unassembled WGS sequence"/>
</dbReference>